<keyword evidence="2" id="KW-1185">Reference proteome</keyword>
<accession>A0ABQ2NF73</accession>
<gene>
    <name evidence="1" type="ORF">GCM10011584_34320</name>
</gene>
<organism evidence="1 2">
    <name type="scientific">Nocardioides phosphati</name>
    <dbReference type="NCBI Taxonomy" id="1867775"/>
    <lineage>
        <taxon>Bacteria</taxon>
        <taxon>Bacillati</taxon>
        <taxon>Actinomycetota</taxon>
        <taxon>Actinomycetes</taxon>
        <taxon>Propionibacteriales</taxon>
        <taxon>Nocardioidaceae</taxon>
        <taxon>Nocardioides</taxon>
    </lineage>
</organism>
<comment type="caution">
    <text evidence="1">The sequence shown here is derived from an EMBL/GenBank/DDBJ whole genome shotgun (WGS) entry which is preliminary data.</text>
</comment>
<evidence type="ECO:0000313" key="1">
    <source>
        <dbReference type="EMBL" id="GGO94088.1"/>
    </source>
</evidence>
<evidence type="ECO:0000313" key="2">
    <source>
        <dbReference type="Proteomes" id="UP000655410"/>
    </source>
</evidence>
<dbReference type="RefSeq" id="WP_229662968.1">
    <property type="nucleotide sequence ID" value="NZ_BMNI01000016.1"/>
</dbReference>
<evidence type="ECO:0008006" key="3">
    <source>
        <dbReference type="Google" id="ProtNLM"/>
    </source>
</evidence>
<proteinExistence type="predicted"/>
<sequence length="153" mass="16720">MSMTQIPEELRAVVKARSRKTVDELDYRRALVAADRLFSQRLVARAAGITQPSLSSALKTAEKVPPVREGFSGATPTEICQRYAAGDLDRAQLVDELTRWTYGKRGATDGVDWLAADEPGNFGEVERAADEGLIEEDVYDEIVEKLIGPVPGA</sequence>
<reference evidence="2" key="1">
    <citation type="journal article" date="2019" name="Int. J. Syst. Evol. Microbiol.">
        <title>The Global Catalogue of Microorganisms (GCM) 10K type strain sequencing project: providing services to taxonomists for standard genome sequencing and annotation.</title>
        <authorList>
            <consortium name="The Broad Institute Genomics Platform"/>
            <consortium name="The Broad Institute Genome Sequencing Center for Infectious Disease"/>
            <person name="Wu L."/>
            <person name="Ma J."/>
        </authorList>
    </citation>
    <scope>NUCLEOTIDE SEQUENCE [LARGE SCALE GENOMIC DNA]</scope>
    <source>
        <strain evidence="2">CGMCC 4.7371</strain>
    </source>
</reference>
<protein>
    <recommendedName>
        <fullName evidence="3">XRE family transcriptional regulator</fullName>
    </recommendedName>
</protein>
<name>A0ABQ2NF73_9ACTN</name>
<dbReference type="EMBL" id="BMNI01000016">
    <property type="protein sequence ID" value="GGO94088.1"/>
    <property type="molecule type" value="Genomic_DNA"/>
</dbReference>
<dbReference type="Proteomes" id="UP000655410">
    <property type="component" value="Unassembled WGS sequence"/>
</dbReference>